<keyword evidence="7 9" id="KW-0811">Translocation</keyword>
<accession>A0A7G9GM27</accession>
<proteinExistence type="inferred from homology"/>
<protein>
    <recommendedName>
        <fullName evidence="9 10">Multifunctional fusion protein</fullName>
    </recommendedName>
    <domain>
        <recommendedName>
            <fullName evidence="9">Protein translocase subunit SecD</fullName>
        </recommendedName>
    </domain>
    <domain>
        <recommendedName>
            <fullName evidence="10">Protein-export membrane protein SecF</fullName>
        </recommendedName>
    </domain>
</protein>
<feature type="domain" description="SecDF P1 head subdomain" evidence="13">
    <location>
        <begin position="133"/>
        <end position="234"/>
    </location>
</feature>
<keyword evidence="2 9" id="KW-0813">Transport</keyword>
<dbReference type="Gene3D" id="1.20.1640.10">
    <property type="entry name" value="Multidrug efflux transporter AcrB transmembrane domain"/>
    <property type="match status" value="2"/>
</dbReference>
<dbReference type="KEGG" id="ehn:H9Q80_16680"/>
<keyword evidence="4 9" id="KW-0812">Transmembrane</keyword>
<comment type="similarity">
    <text evidence="9">Belongs to the SecD/SecF family. SecD subfamily.</text>
</comment>
<dbReference type="Proteomes" id="UP000515856">
    <property type="component" value="Chromosome"/>
</dbReference>
<dbReference type="PRINTS" id="PR01755">
    <property type="entry name" value="SECFTRNLCASE"/>
</dbReference>
<feature type="transmembrane region" description="Helical" evidence="9">
    <location>
        <begin position="7"/>
        <end position="28"/>
    </location>
</feature>
<comment type="subunit">
    <text evidence="9">Forms a complex with SecF. Part of the essential Sec protein translocation apparatus which comprises SecA, SecYEG and auxiliary proteins SecDF. Other proteins may also be involved.</text>
</comment>
<evidence type="ECO:0000256" key="8">
    <source>
        <dbReference type="ARBA" id="ARBA00023136"/>
    </source>
</evidence>
<dbReference type="NCBIfam" id="TIGR00966">
    <property type="entry name" value="transloc_SecF"/>
    <property type="match status" value="1"/>
</dbReference>
<evidence type="ECO:0000256" key="6">
    <source>
        <dbReference type="ARBA" id="ARBA00022989"/>
    </source>
</evidence>
<keyword evidence="3 9" id="KW-1003">Cell membrane</keyword>
<dbReference type="InterPro" id="IPR048634">
    <property type="entry name" value="SecD_SecF_C"/>
</dbReference>
<dbReference type="GO" id="GO:0015450">
    <property type="term" value="F:protein-transporting ATPase activity"/>
    <property type="evidence" value="ECO:0007669"/>
    <property type="project" value="InterPro"/>
</dbReference>
<dbReference type="InterPro" id="IPR005665">
    <property type="entry name" value="SecF_bac"/>
</dbReference>
<dbReference type="PANTHER" id="PTHR30081">
    <property type="entry name" value="PROTEIN-EXPORT MEMBRANE PROTEIN SEC"/>
    <property type="match status" value="1"/>
</dbReference>
<evidence type="ECO:0000259" key="12">
    <source>
        <dbReference type="Pfam" id="PF21760"/>
    </source>
</evidence>
<feature type="transmembrane region" description="Helical" evidence="9">
    <location>
        <begin position="379"/>
        <end position="403"/>
    </location>
</feature>
<feature type="transmembrane region" description="Helical" evidence="9">
    <location>
        <begin position="573"/>
        <end position="590"/>
    </location>
</feature>
<dbReference type="InterPro" id="IPR048631">
    <property type="entry name" value="SecD_1st"/>
</dbReference>
<dbReference type="HAMAP" id="MF_01463_B">
    <property type="entry name" value="SecD_B"/>
    <property type="match status" value="1"/>
</dbReference>
<dbReference type="SUPFAM" id="SSF82866">
    <property type="entry name" value="Multidrug efflux transporter AcrB transmembrane domain"/>
    <property type="match status" value="2"/>
</dbReference>
<organism evidence="14 15">
    <name type="scientific">[Eubacterium] hominis</name>
    <dbReference type="NCBI Taxonomy" id="2764325"/>
    <lineage>
        <taxon>Bacteria</taxon>
        <taxon>Bacillati</taxon>
        <taxon>Bacillota</taxon>
        <taxon>Erysipelotrichia</taxon>
        <taxon>Erysipelotrichales</taxon>
        <taxon>Erysipelotrichaceae</taxon>
        <taxon>Amedibacillus</taxon>
    </lineage>
</organism>
<evidence type="ECO:0000259" key="11">
    <source>
        <dbReference type="Pfam" id="PF02355"/>
    </source>
</evidence>
<dbReference type="GO" id="GO:0065002">
    <property type="term" value="P:intracellular protein transmembrane transport"/>
    <property type="evidence" value="ECO:0007669"/>
    <property type="project" value="UniProtKB-UniRule"/>
</dbReference>
<comment type="similarity">
    <text evidence="10">Belongs to the SecD/SecF family. SecF subfamily.</text>
</comment>
<feature type="domain" description="Protein translocase subunit SecDF P1" evidence="12">
    <location>
        <begin position="59"/>
        <end position="116"/>
    </location>
</feature>
<comment type="caution">
    <text evidence="9">Lacks conserved residue(s) required for the propagation of feature annotation.</text>
</comment>
<sequence>MKKSRLVVFGISIVTVVVMMIFGSPWIAKNMRLGLDLQGGFEILYKITPLEGKTLPDMTAVAESINKRIDVLGVNEPEITVEGDDQIRVQLAGVKDADEARRIISTTANLTFRDINDNLLMDASVLEEGGATLGTDEYGRYLVNLKVKDTEKFYEATKKVAAMGTGSNLMVTWLDFDETKDSYAAESKTEKPNYVSAATVKEGLNSNTVQISGNFTKEEATELKDLINSGSLPVKMSEEYTNAVTADYGMNAFESTMMAGAVGVIAIMLFMILYYQLPGIISAITIAVYVFVVFLIYNLMGGVFTLSGIAALVLGVGMAADSNILTFERIRDGLYSGRSVKTAFYEGTSKSFITIFDAQFTTFISALILYLLGTGSVKGFATMLIVSTISTLLLIVFVAKFFLKMLVDSGCLDGKLKLFGVKETRVPDVNKGEERFYYGKFAKFDFVGKARYFITVTISVLVIGIGFMAFNGFNGNEALNLGIDFTSGTKITVVSDDAINASTLKDQLKDLGINTKSIKINGKGDTTATVFVKEAIETEKMDSVKASLKDIYHHDVNDNTVTPIIGRQLVKNAFLISILAWIGIMIYISFRFKWDYAISGIVALIHDLLVMIAFCAILRLEMNTEIIAVLLTIIGYSINNSIVVFDRIRDNVKANKHEVITKERYKEIVNDALQKTATRSILSTLTTMMPVITLLLMGSNAINTFCLMLFIGLFFGAGSSLFIAAQLWYQIRIHHKPKKHTKKKRKKEDIEEMIIPGMNDY</sequence>
<dbReference type="InterPro" id="IPR022646">
    <property type="entry name" value="SecD/SecF_CS"/>
</dbReference>
<evidence type="ECO:0000256" key="3">
    <source>
        <dbReference type="ARBA" id="ARBA00022475"/>
    </source>
</evidence>
<dbReference type="InterPro" id="IPR022813">
    <property type="entry name" value="SecD/SecF_arch_bac"/>
</dbReference>
<dbReference type="HAMAP" id="MF_01464_B">
    <property type="entry name" value="SecF_B"/>
    <property type="match status" value="1"/>
</dbReference>
<dbReference type="InterPro" id="IPR005791">
    <property type="entry name" value="SecD"/>
</dbReference>
<dbReference type="PANTHER" id="PTHR30081:SF1">
    <property type="entry name" value="PROTEIN TRANSLOCASE SUBUNIT SECD"/>
    <property type="match status" value="1"/>
</dbReference>
<dbReference type="Gene3D" id="3.30.70.3220">
    <property type="match status" value="1"/>
</dbReference>
<keyword evidence="8 9" id="KW-0472">Membrane</keyword>
<dbReference type="InterPro" id="IPR054384">
    <property type="entry name" value="SecDF_P1_head"/>
</dbReference>
<feature type="transmembrane region" description="Helical" evidence="9">
    <location>
        <begin position="681"/>
        <end position="702"/>
    </location>
</feature>
<comment type="function">
    <text evidence="9">Part of the Sec protein translocase complex. Interacts with the SecYEG preprotein conducting channel. SecDF uses the proton motive force (PMF) to complete protein translocation after the ATP-dependent function of SecA.</text>
</comment>
<dbReference type="Pfam" id="PF21760">
    <property type="entry name" value="SecD_1st"/>
    <property type="match status" value="1"/>
</dbReference>
<keyword evidence="5 9" id="KW-0653">Protein transport</keyword>
<feature type="transmembrane region" description="Helical" evidence="9">
    <location>
        <begin position="708"/>
        <end position="729"/>
    </location>
</feature>
<feature type="transmembrane region" description="Helical" evidence="9">
    <location>
        <begin position="280"/>
        <end position="300"/>
    </location>
</feature>
<evidence type="ECO:0000256" key="2">
    <source>
        <dbReference type="ARBA" id="ARBA00022448"/>
    </source>
</evidence>
<evidence type="ECO:0000313" key="14">
    <source>
        <dbReference type="EMBL" id="QNM11859.1"/>
    </source>
</evidence>
<feature type="domain" description="Protein export membrane protein SecD/SecF C-terminal" evidence="11">
    <location>
        <begin position="547"/>
        <end position="731"/>
    </location>
</feature>
<name>A0A7G9GM27_9FIRM</name>
<feature type="domain" description="Protein export membrane protein SecD/SecF C-terminal" evidence="11">
    <location>
        <begin position="238"/>
        <end position="406"/>
    </location>
</feature>
<evidence type="ECO:0000256" key="10">
    <source>
        <dbReference type="HAMAP-Rule" id="MF_01464"/>
    </source>
</evidence>
<evidence type="ECO:0000256" key="9">
    <source>
        <dbReference type="HAMAP-Rule" id="MF_01463"/>
    </source>
</evidence>
<comment type="subcellular location">
    <subcellularLocation>
        <location evidence="1 9">Cell membrane</location>
        <topology evidence="1 9">Multi-pass membrane protein</topology>
    </subcellularLocation>
</comment>
<dbReference type="InterPro" id="IPR055344">
    <property type="entry name" value="SecD_SecF_C_bact"/>
</dbReference>
<dbReference type="GO" id="GO:0006605">
    <property type="term" value="P:protein targeting"/>
    <property type="evidence" value="ECO:0007669"/>
    <property type="project" value="UniProtKB-UniRule"/>
</dbReference>
<dbReference type="AlphaFoldDB" id="A0A7G9GM27"/>
<feature type="transmembrane region" description="Helical" evidence="9">
    <location>
        <begin position="597"/>
        <end position="620"/>
    </location>
</feature>
<dbReference type="Pfam" id="PF07549">
    <property type="entry name" value="Sec_GG"/>
    <property type="match status" value="1"/>
</dbReference>
<dbReference type="GO" id="GO:0043952">
    <property type="term" value="P:protein transport by the Sec complex"/>
    <property type="evidence" value="ECO:0007669"/>
    <property type="project" value="UniProtKB-UniRule"/>
</dbReference>
<dbReference type="InterPro" id="IPR022645">
    <property type="entry name" value="SecD/SecF_bac"/>
</dbReference>
<dbReference type="Pfam" id="PF02355">
    <property type="entry name" value="SecD_SecF_C"/>
    <property type="match status" value="2"/>
</dbReference>
<comment type="subunit">
    <text evidence="10">Forms a complex with SecD. Part of the essential Sec protein translocation apparatus which comprises SecA, SecYEG and auxiliary proteins SecDF. Other proteins may also be involved.</text>
</comment>
<evidence type="ECO:0000259" key="13">
    <source>
        <dbReference type="Pfam" id="PF22599"/>
    </source>
</evidence>
<feature type="transmembrane region" description="Helical" evidence="9">
    <location>
        <begin position="257"/>
        <end position="275"/>
    </location>
</feature>
<feature type="transmembrane region" description="Helical" evidence="9">
    <location>
        <begin position="351"/>
        <end position="373"/>
    </location>
</feature>
<keyword evidence="6 9" id="KW-1133">Transmembrane helix</keyword>
<dbReference type="NCBIfam" id="TIGR00916">
    <property type="entry name" value="2A0604s01"/>
    <property type="match status" value="1"/>
</dbReference>
<keyword evidence="15" id="KW-1185">Reference proteome</keyword>
<evidence type="ECO:0000256" key="4">
    <source>
        <dbReference type="ARBA" id="ARBA00022692"/>
    </source>
</evidence>
<dbReference type="NCBIfam" id="TIGR01129">
    <property type="entry name" value="secD"/>
    <property type="match status" value="1"/>
</dbReference>
<dbReference type="GO" id="GO:0005886">
    <property type="term" value="C:plasma membrane"/>
    <property type="evidence" value="ECO:0007669"/>
    <property type="project" value="UniProtKB-SubCell"/>
</dbReference>
<evidence type="ECO:0000313" key="15">
    <source>
        <dbReference type="Proteomes" id="UP000515856"/>
    </source>
</evidence>
<evidence type="ECO:0000256" key="5">
    <source>
        <dbReference type="ARBA" id="ARBA00022927"/>
    </source>
</evidence>
<dbReference type="RefSeq" id="WP_117454581.1">
    <property type="nucleotide sequence ID" value="NZ_CP060636.1"/>
</dbReference>
<evidence type="ECO:0000256" key="7">
    <source>
        <dbReference type="ARBA" id="ARBA00023010"/>
    </source>
</evidence>
<dbReference type="EMBL" id="CP060636">
    <property type="protein sequence ID" value="QNM11859.1"/>
    <property type="molecule type" value="Genomic_DNA"/>
</dbReference>
<evidence type="ECO:0000256" key="1">
    <source>
        <dbReference type="ARBA" id="ARBA00004651"/>
    </source>
</evidence>
<gene>
    <name evidence="9 14" type="primary">secD</name>
    <name evidence="10" type="synonym">secF</name>
    <name evidence="14" type="ORF">H9Q80_16680</name>
</gene>
<reference evidence="14 15" key="1">
    <citation type="submission" date="2020-08" db="EMBL/GenBank/DDBJ databases">
        <authorList>
            <person name="Liu C."/>
            <person name="Sun Q."/>
        </authorList>
    </citation>
    <scope>NUCLEOTIDE SEQUENCE [LARGE SCALE GENOMIC DNA]</scope>
    <source>
        <strain evidence="14 15">NSJ-61</strain>
    </source>
</reference>
<dbReference type="Pfam" id="PF22599">
    <property type="entry name" value="SecDF_P1_head"/>
    <property type="match status" value="1"/>
</dbReference>
<feature type="transmembrane region" description="Helical" evidence="9">
    <location>
        <begin position="450"/>
        <end position="470"/>
    </location>
</feature>